<reference evidence="3 4" key="1">
    <citation type="submission" date="2019-10" db="EMBL/GenBank/DDBJ databases">
        <title>Nonomuraea sp. nov., isolated from Phyllanthus amarus.</title>
        <authorList>
            <person name="Klykleung N."/>
            <person name="Tanasupawat S."/>
        </authorList>
    </citation>
    <scope>NUCLEOTIDE SEQUENCE [LARGE SCALE GENOMIC DNA]</scope>
    <source>
        <strain evidence="3 4">PA1-10</strain>
    </source>
</reference>
<feature type="signal peptide" evidence="2">
    <location>
        <begin position="1"/>
        <end position="30"/>
    </location>
</feature>
<feature type="region of interest" description="Disordered" evidence="1">
    <location>
        <begin position="31"/>
        <end position="87"/>
    </location>
</feature>
<keyword evidence="4" id="KW-1185">Reference proteome</keyword>
<evidence type="ECO:0000256" key="2">
    <source>
        <dbReference type="SAM" id="SignalP"/>
    </source>
</evidence>
<accession>A0A5C4V670</accession>
<comment type="caution">
    <text evidence="3">The sequence shown here is derived from an EMBL/GenBank/DDBJ whole genome shotgun (WGS) entry which is preliminary data.</text>
</comment>
<evidence type="ECO:0000256" key="1">
    <source>
        <dbReference type="SAM" id="MobiDB-lite"/>
    </source>
</evidence>
<name>A0A5C4V670_9ACTN</name>
<feature type="chain" id="PRO_5039552937" evidence="2">
    <location>
        <begin position="31"/>
        <end position="87"/>
    </location>
</feature>
<proteinExistence type="predicted"/>
<dbReference type="Proteomes" id="UP000312512">
    <property type="component" value="Unassembled WGS sequence"/>
</dbReference>
<dbReference type="EMBL" id="VDLX02000028">
    <property type="protein sequence ID" value="KAB8186837.1"/>
    <property type="molecule type" value="Genomic_DNA"/>
</dbReference>
<sequence>MNAYRESQMSVGKAAALVLALVAGAGLSGAFGDGKTSHDVSDTKPLFGIGQEKPKHSKPAKRQDGPPPMTCQGDQCWWTDMGRPGRR</sequence>
<evidence type="ECO:0000313" key="3">
    <source>
        <dbReference type="EMBL" id="KAB8186837.1"/>
    </source>
</evidence>
<evidence type="ECO:0000313" key="4">
    <source>
        <dbReference type="Proteomes" id="UP000312512"/>
    </source>
</evidence>
<protein>
    <submittedName>
        <fullName evidence="3">Uncharacterized protein</fullName>
    </submittedName>
</protein>
<gene>
    <name evidence="3" type="ORF">FH608_045930</name>
</gene>
<organism evidence="3 4">
    <name type="scientific">Nonomuraea phyllanthi</name>
    <dbReference type="NCBI Taxonomy" id="2219224"/>
    <lineage>
        <taxon>Bacteria</taxon>
        <taxon>Bacillati</taxon>
        <taxon>Actinomycetota</taxon>
        <taxon>Actinomycetes</taxon>
        <taxon>Streptosporangiales</taxon>
        <taxon>Streptosporangiaceae</taxon>
        <taxon>Nonomuraea</taxon>
    </lineage>
</organism>
<dbReference type="RefSeq" id="WP_139637501.1">
    <property type="nucleotide sequence ID" value="NZ_VDLX02000028.1"/>
</dbReference>
<dbReference type="AlphaFoldDB" id="A0A5C4V670"/>
<keyword evidence="2" id="KW-0732">Signal</keyword>